<evidence type="ECO:0000313" key="7">
    <source>
        <dbReference type="EMBL" id="GAA2944583.1"/>
    </source>
</evidence>
<dbReference type="EMBL" id="BAAAUD010000034">
    <property type="protein sequence ID" value="GAA2944583.1"/>
    <property type="molecule type" value="Genomic_DNA"/>
</dbReference>
<sequence>MDLDEYGYEALRAGASGLLPKDASAAELAQAVRAVAAGDAPLAPNITQRRAAECSRPADASRAPAKGRVGAPTERETEVLSLIARSLSNAEIPGRLVPAEQAVKTHARRILVEPGLRERSQAAVLAYDTGPVRPAGY</sequence>
<evidence type="ECO:0000313" key="8">
    <source>
        <dbReference type="Proteomes" id="UP001500403"/>
    </source>
</evidence>
<dbReference type="Gene3D" id="3.40.50.2300">
    <property type="match status" value="1"/>
</dbReference>
<feature type="domain" description="Response regulatory" evidence="6">
    <location>
        <begin position="1"/>
        <end position="36"/>
    </location>
</feature>
<evidence type="ECO:0000256" key="1">
    <source>
        <dbReference type="ARBA" id="ARBA00023015"/>
    </source>
</evidence>
<dbReference type="SUPFAM" id="SSF46894">
    <property type="entry name" value="C-terminal effector domain of the bipartite response regulators"/>
    <property type="match status" value="1"/>
</dbReference>
<evidence type="ECO:0000256" key="2">
    <source>
        <dbReference type="ARBA" id="ARBA00023125"/>
    </source>
</evidence>
<keyword evidence="8" id="KW-1185">Reference proteome</keyword>
<evidence type="ECO:0000259" key="6">
    <source>
        <dbReference type="PROSITE" id="PS50110"/>
    </source>
</evidence>
<protein>
    <recommendedName>
        <fullName evidence="6">Response regulatory domain-containing protein</fullName>
    </recommendedName>
</protein>
<dbReference type="PANTHER" id="PTHR43214:SF24">
    <property type="entry name" value="TRANSCRIPTIONAL REGULATORY PROTEIN NARL-RELATED"/>
    <property type="match status" value="1"/>
</dbReference>
<organism evidence="7 8">
    <name type="scientific">Streptomyces enissocaesilis</name>
    <dbReference type="NCBI Taxonomy" id="332589"/>
    <lineage>
        <taxon>Bacteria</taxon>
        <taxon>Bacillati</taxon>
        <taxon>Actinomycetota</taxon>
        <taxon>Actinomycetes</taxon>
        <taxon>Kitasatosporales</taxon>
        <taxon>Streptomycetaceae</taxon>
        <taxon>Streptomyces</taxon>
        <taxon>Streptomyces rochei group</taxon>
    </lineage>
</organism>
<dbReference type="Pfam" id="PF00196">
    <property type="entry name" value="GerE"/>
    <property type="match status" value="1"/>
</dbReference>
<keyword evidence="3" id="KW-0804">Transcription</keyword>
<comment type="caution">
    <text evidence="4">Lacks conserved residue(s) required for the propagation of feature annotation.</text>
</comment>
<evidence type="ECO:0000256" key="5">
    <source>
        <dbReference type="SAM" id="MobiDB-lite"/>
    </source>
</evidence>
<dbReference type="PROSITE" id="PS50110">
    <property type="entry name" value="RESPONSE_REGULATORY"/>
    <property type="match status" value="1"/>
</dbReference>
<comment type="caution">
    <text evidence="7">The sequence shown here is derived from an EMBL/GenBank/DDBJ whole genome shotgun (WGS) entry which is preliminary data.</text>
</comment>
<dbReference type="InterPro" id="IPR039420">
    <property type="entry name" value="WalR-like"/>
</dbReference>
<dbReference type="InterPro" id="IPR001789">
    <property type="entry name" value="Sig_transdc_resp-reg_receiver"/>
</dbReference>
<dbReference type="Proteomes" id="UP001500403">
    <property type="component" value="Unassembled WGS sequence"/>
</dbReference>
<evidence type="ECO:0000256" key="4">
    <source>
        <dbReference type="PROSITE-ProRule" id="PRU00169"/>
    </source>
</evidence>
<keyword evidence="2" id="KW-0238">DNA-binding</keyword>
<name>A0ABN3XBZ9_9ACTN</name>
<keyword evidence="1" id="KW-0805">Transcription regulation</keyword>
<proteinExistence type="predicted"/>
<dbReference type="InterPro" id="IPR016032">
    <property type="entry name" value="Sig_transdc_resp-reg_C-effctor"/>
</dbReference>
<dbReference type="InterPro" id="IPR000792">
    <property type="entry name" value="Tscrpt_reg_LuxR_C"/>
</dbReference>
<gene>
    <name evidence="7" type="ORF">GCM10010446_32310</name>
</gene>
<accession>A0ABN3XBZ9</accession>
<dbReference type="SMART" id="SM00421">
    <property type="entry name" value="HTH_LUXR"/>
    <property type="match status" value="1"/>
</dbReference>
<feature type="region of interest" description="Disordered" evidence="5">
    <location>
        <begin position="49"/>
        <end position="74"/>
    </location>
</feature>
<dbReference type="PANTHER" id="PTHR43214">
    <property type="entry name" value="TWO-COMPONENT RESPONSE REGULATOR"/>
    <property type="match status" value="1"/>
</dbReference>
<reference evidence="7 8" key="1">
    <citation type="journal article" date="2019" name="Int. J. Syst. Evol. Microbiol.">
        <title>The Global Catalogue of Microorganisms (GCM) 10K type strain sequencing project: providing services to taxonomists for standard genome sequencing and annotation.</title>
        <authorList>
            <consortium name="The Broad Institute Genomics Platform"/>
            <consortium name="The Broad Institute Genome Sequencing Center for Infectious Disease"/>
            <person name="Wu L."/>
            <person name="Ma J."/>
        </authorList>
    </citation>
    <scope>NUCLEOTIDE SEQUENCE [LARGE SCALE GENOMIC DNA]</scope>
    <source>
        <strain evidence="7 8">JCM 9088</strain>
    </source>
</reference>
<evidence type="ECO:0000256" key="3">
    <source>
        <dbReference type="ARBA" id="ARBA00023163"/>
    </source>
</evidence>